<dbReference type="AlphaFoldDB" id="A0A6C0KUW3"/>
<keyword evidence="6" id="KW-0325">Glycoprotein</keyword>
<organism evidence="10">
    <name type="scientific">viral metagenome</name>
    <dbReference type="NCBI Taxonomy" id="1070528"/>
    <lineage>
        <taxon>unclassified sequences</taxon>
        <taxon>metagenomes</taxon>
        <taxon>organismal metagenomes</taxon>
    </lineage>
</organism>
<keyword evidence="4 8" id="KW-1133">Transmembrane helix</keyword>
<evidence type="ECO:0000256" key="1">
    <source>
        <dbReference type="ARBA" id="ARBA00004141"/>
    </source>
</evidence>
<keyword evidence="3" id="KW-0732">Signal</keyword>
<evidence type="ECO:0000256" key="8">
    <source>
        <dbReference type="SAM" id="Phobius"/>
    </source>
</evidence>
<dbReference type="PANTHER" id="PTHR21016:SF7">
    <property type="entry name" value="TM2 DOMAIN-CONTAINING PROTEIN 3"/>
    <property type="match status" value="1"/>
</dbReference>
<evidence type="ECO:0000256" key="4">
    <source>
        <dbReference type="ARBA" id="ARBA00022989"/>
    </source>
</evidence>
<dbReference type="EMBL" id="MN740992">
    <property type="protein sequence ID" value="QHU21772.1"/>
    <property type="molecule type" value="Genomic_DNA"/>
</dbReference>
<feature type="transmembrane region" description="Helical" evidence="8">
    <location>
        <begin position="158"/>
        <end position="176"/>
    </location>
</feature>
<accession>A0A6C0KUW3</accession>
<evidence type="ECO:0000313" key="10">
    <source>
        <dbReference type="EMBL" id="QHU21772.1"/>
    </source>
</evidence>
<comment type="subcellular location">
    <subcellularLocation>
        <location evidence="1">Membrane</location>
        <topology evidence="1">Multi-pass membrane protein</topology>
    </subcellularLocation>
</comment>
<proteinExistence type="predicted"/>
<sequence>MSPESDKGSKAPSDSKGATHHMSDIDYWKHPERNYYVFIALSFLLGFFGADHFYLRSFGTGMQKGLFNIASFGLWYFWDILQIIYEGEKVKKDGLSSPFDWTRGIGRGIFAEPPKKEDEMVVRVKKDIVVYALLTVMFGVFGLDKFYMGQSIQGFAKLFSVFNIFLFLFGIAWAVWDSVHVLFFTHDLIKDGITLPPPYSFIFNTIPVKDLFVPEEISKEDLAKEAAEEKETGGFLSGFMPKLPNVVNMESFRFLYKELAVPLLKPSVGTTIEKVQKGVEVSEKALNVGQEVVATVPKVAAAVTSQIQTIANPEKMLNQIKAAAEAKVAERVGAAGDQLKGAVDAQGAKLQGAVDAASAAATAAVPPSALRVAAVGKALVGGGGADETIGSGPIVAGTLTAIVLAGAVKVVAELLSQHQK</sequence>
<evidence type="ECO:0000256" key="3">
    <source>
        <dbReference type="ARBA" id="ARBA00022729"/>
    </source>
</evidence>
<evidence type="ECO:0000256" key="2">
    <source>
        <dbReference type="ARBA" id="ARBA00022692"/>
    </source>
</evidence>
<dbReference type="Pfam" id="PF05154">
    <property type="entry name" value="TM2"/>
    <property type="match status" value="2"/>
</dbReference>
<keyword evidence="2 8" id="KW-0812">Transmembrane</keyword>
<dbReference type="PANTHER" id="PTHR21016">
    <property type="entry name" value="BETA-AMYLOID BINDING PROTEIN-RELATED"/>
    <property type="match status" value="1"/>
</dbReference>
<dbReference type="InterPro" id="IPR050932">
    <property type="entry name" value="TM2D1-3-like"/>
</dbReference>
<evidence type="ECO:0000256" key="6">
    <source>
        <dbReference type="ARBA" id="ARBA00023180"/>
    </source>
</evidence>
<feature type="transmembrane region" description="Helical" evidence="8">
    <location>
        <begin position="66"/>
        <end position="85"/>
    </location>
</feature>
<reference evidence="10" key="1">
    <citation type="journal article" date="2020" name="Nature">
        <title>Giant virus diversity and host interactions through global metagenomics.</title>
        <authorList>
            <person name="Schulz F."/>
            <person name="Roux S."/>
            <person name="Paez-Espino D."/>
            <person name="Jungbluth S."/>
            <person name="Walsh D.A."/>
            <person name="Denef V.J."/>
            <person name="McMahon K.D."/>
            <person name="Konstantinidis K.T."/>
            <person name="Eloe-Fadrosh E.A."/>
            <person name="Kyrpides N.C."/>
            <person name="Woyke T."/>
        </authorList>
    </citation>
    <scope>NUCLEOTIDE SEQUENCE</scope>
    <source>
        <strain evidence="10">GVMAG-S-3300013286-35</strain>
    </source>
</reference>
<name>A0A6C0KUW3_9ZZZZ</name>
<feature type="transmembrane region" description="Helical" evidence="8">
    <location>
        <begin position="35"/>
        <end position="54"/>
    </location>
</feature>
<feature type="transmembrane region" description="Helical" evidence="8">
    <location>
        <begin position="128"/>
        <end position="146"/>
    </location>
</feature>
<protein>
    <recommendedName>
        <fullName evidence="9">TM2 domain-containing protein</fullName>
    </recommendedName>
</protein>
<feature type="domain" description="TM2" evidence="9">
    <location>
        <begin position="125"/>
        <end position="173"/>
    </location>
</feature>
<evidence type="ECO:0000259" key="9">
    <source>
        <dbReference type="Pfam" id="PF05154"/>
    </source>
</evidence>
<evidence type="ECO:0000256" key="5">
    <source>
        <dbReference type="ARBA" id="ARBA00023136"/>
    </source>
</evidence>
<evidence type="ECO:0000256" key="7">
    <source>
        <dbReference type="SAM" id="MobiDB-lite"/>
    </source>
</evidence>
<dbReference type="GO" id="GO:0016020">
    <property type="term" value="C:membrane"/>
    <property type="evidence" value="ECO:0007669"/>
    <property type="project" value="UniProtKB-SubCell"/>
</dbReference>
<keyword evidence="5 8" id="KW-0472">Membrane</keyword>
<dbReference type="InterPro" id="IPR007829">
    <property type="entry name" value="TM2"/>
</dbReference>
<feature type="domain" description="TM2" evidence="9">
    <location>
        <begin position="32"/>
        <end position="80"/>
    </location>
</feature>
<feature type="region of interest" description="Disordered" evidence="7">
    <location>
        <begin position="1"/>
        <end position="20"/>
    </location>
</feature>